<name>A0AAN7B071_9PEZI</name>
<dbReference type="EMBL" id="MU858527">
    <property type="protein sequence ID" value="KAK4206063.1"/>
    <property type="molecule type" value="Genomic_DNA"/>
</dbReference>
<evidence type="ECO:0000256" key="1">
    <source>
        <dbReference type="SAM" id="MobiDB-lite"/>
    </source>
</evidence>
<sequence>MLTSYRLNAFPDTHRDRAHGHSPPAGPSLDTLTWQPGDERSSPPPKDFNPSDGDVPYRREPRFEGDLSPPEWLRGIGESRQFWCGYCKPGRWLRFKSII</sequence>
<gene>
    <name evidence="2" type="ORF">QBC37DRAFT_329411</name>
</gene>
<keyword evidence="3" id="KW-1185">Reference proteome</keyword>
<reference evidence="2" key="2">
    <citation type="submission" date="2023-05" db="EMBL/GenBank/DDBJ databases">
        <authorList>
            <consortium name="Lawrence Berkeley National Laboratory"/>
            <person name="Steindorff A."/>
            <person name="Hensen N."/>
            <person name="Bonometti L."/>
            <person name="Westerberg I."/>
            <person name="Brannstrom I.O."/>
            <person name="Guillou S."/>
            <person name="Cros-Aarteil S."/>
            <person name="Calhoun S."/>
            <person name="Haridas S."/>
            <person name="Kuo A."/>
            <person name="Mondo S."/>
            <person name="Pangilinan J."/>
            <person name="Riley R."/>
            <person name="Labutti K."/>
            <person name="Andreopoulos B."/>
            <person name="Lipzen A."/>
            <person name="Chen C."/>
            <person name="Yanf M."/>
            <person name="Daum C."/>
            <person name="Ng V."/>
            <person name="Clum A."/>
            <person name="Ohm R."/>
            <person name="Martin F."/>
            <person name="Silar P."/>
            <person name="Natvig D."/>
            <person name="Lalanne C."/>
            <person name="Gautier V."/>
            <person name="Ament-Velasquez S.L."/>
            <person name="Kruys A."/>
            <person name="Hutchinson M.I."/>
            <person name="Powell A.J."/>
            <person name="Barry K."/>
            <person name="Miller A.N."/>
            <person name="Grigoriev I.V."/>
            <person name="Debuchy R."/>
            <person name="Gladieux P."/>
            <person name="Thoren M.H."/>
            <person name="Johannesson H."/>
        </authorList>
    </citation>
    <scope>NUCLEOTIDE SEQUENCE</scope>
    <source>
        <strain evidence="2">PSN293</strain>
    </source>
</reference>
<accession>A0AAN7B071</accession>
<dbReference type="Proteomes" id="UP001301769">
    <property type="component" value="Unassembled WGS sequence"/>
</dbReference>
<feature type="region of interest" description="Disordered" evidence="1">
    <location>
        <begin position="12"/>
        <end position="70"/>
    </location>
</feature>
<comment type="caution">
    <text evidence="2">The sequence shown here is derived from an EMBL/GenBank/DDBJ whole genome shotgun (WGS) entry which is preliminary data.</text>
</comment>
<reference evidence="2" key="1">
    <citation type="journal article" date="2023" name="Mol. Phylogenet. Evol.">
        <title>Genome-scale phylogeny and comparative genomics of the fungal order Sordariales.</title>
        <authorList>
            <person name="Hensen N."/>
            <person name="Bonometti L."/>
            <person name="Westerberg I."/>
            <person name="Brannstrom I.O."/>
            <person name="Guillou S."/>
            <person name="Cros-Aarteil S."/>
            <person name="Calhoun S."/>
            <person name="Haridas S."/>
            <person name="Kuo A."/>
            <person name="Mondo S."/>
            <person name="Pangilinan J."/>
            <person name="Riley R."/>
            <person name="LaButti K."/>
            <person name="Andreopoulos B."/>
            <person name="Lipzen A."/>
            <person name="Chen C."/>
            <person name="Yan M."/>
            <person name="Daum C."/>
            <person name="Ng V."/>
            <person name="Clum A."/>
            <person name="Steindorff A."/>
            <person name="Ohm R.A."/>
            <person name="Martin F."/>
            <person name="Silar P."/>
            <person name="Natvig D.O."/>
            <person name="Lalanne C."/>
            <person name="Gautier V."/>
            <person name="Ament-Velasquez S.L."/>
            <person name="Kruys A."/>
            <person name="Hutchinson M.I."/>
            <person name="Powell A.J."/>
            <person name="Barry K."/>
            <person name="Miller A.N."/>
            <person name="Grigoriev I.V."/>
            <person name="Debuchy R."/>
            <person name="Gladieux P."/>
            <person name="Hiltunen Thoren M."/>
            <person name="Johannesson H."/>
        </authorList>
    </citation>
    <scope>NUCLEOTIDE SEQUENCE</scope>
    <source>
        <strain evidence="2">PSN293</strain>
    </source>
</reference>
<dbReference type="AlphaFoldDB" id="A0AAN7B071"/>
<protein>
    <submittedName>
        <fullName evidence="2">Uncharacterized protein</fullName>
    </submittedName>
</protein>
<feature type="compositionally biased region" description="Basic and acidic residues" evidence="1">
    <location>
        <begin position="55"/>
        <end position="65"/>
    </location>
</feature>
<organism evidence="2 3">
    <name type="scientific">Rhypophila decipiens</name>
    <dbReference type="NCBI Taxonomy" id="261697"/>
    <lineage>
        <taxon>Eukaryota</taxon>
        <taxon>Fungi</taxon>
        <taxon>Dikarya</taxon>
        <taxon>Ascomycota</taxon>
        <taxon>Pezizomycotina</taxon>
        <taxon>Sordariomycetes</taxon>
        <taxon>Sordariomycetidae</taxon>
        <taxon>Sordariales</taxon>
        <taxon>Naviculisporaceae</taxon>
        <taxon>Rhypophila</taxon>
    </lineage>
</organism>
<proteinExistence type="predicted"/>
<evidence type="ECO:0000313" key="3">
    <source>
        <dbReference type="Proteomes" id="UP001301769"/>
    </source>
</evidence>
<evidence type="ECO:0000313" key="2">
    <source>
        <dbReference type="EMBL" id="KAK4206063.1"/>
    </source>
</evidence>